<comment type="caution">
    <text evidence="1">The sequence shown here is derived from an EMBL/GenBank/DDBJ whole genome shotgun (WGS) entry which is preliminary data.</text>
</comment>
<protein>
    <submittedName>
        <fullName evidence="1">HprK-related kinase B</fullName>
    </submittedName>
</protein>
<accession>A0A831W8I5</accession>
<dbReference type="NCBIfam" id="TIGR04355">
    <property type="entry name" value="HprK_rel_B"/>
    <property type="match status" value="1"/>
</dbReference>
<dbReference type="AlphaFoldDB" id="A0A831W8I5"/>
<proteinExistence type="predicted"/>
<dbReference type="EMBL" id="DRKP01000059">
    <property type="protein sequence ID" value="HEB95795.1"/>
    <property type="molecule type" value="Genomic_DNA"/>
</dbReference>
<organism evidence="1">
    <name type="scientific">Sedimenticola thiotaurini</name>
    <dbReference type="NCBI Taxonomy" id="1543721"/>
    <lineage>
        <taxon>Bacteria</taxon>
        <taxon>Pseudomonadati</taxon>
        <taxon>Pseudomonadota</taxon>
        <taxon>Gammaproteobacteria</taxon>
        <taxon>Chromatiales</taxon>
        <taxon>Sedimenticolaceae</taxon>
        <taxon>Sedimenticola</taxon>
    </lineage>
</organism>
<reference evidence="1" key="1">
    <citation type="journal article" date="2020" name="mSystems">
        <title>Genome- and Community-Level Interaction Insights into Carbon Utilization and Element Cycling Functions of Hydrothermarchaeota in Hydrothermal Sediment.</title>
        <authorList>
            <person name="Zhou Z."/>
            <person name="Liu Y."/>
            <person name="Xu W."/>
            <person name="Pan J."/>
            <person name="Luo Z.H."/>
            <person name="Li M."/>
        </authorList>
    </citation>
    <scope>NUCLEOTIDE SEQUENCE [LARGE SCALE GENOMIC DNA]</scope>
    <source>
        <strain evidence="1">HyVt-443</strain>
    </source>
</reference>
<keyword evidence="1" id="KW-0808">Transferase</keyword>
<evidence type="ECO:0000313" key="1">
    <source>
        <dbReference type="EMBL" id="HEB95795.1"/>
    </source>
</evidence>
<dbReference type="SUPFAM" id="SSF53795">
    <property type="entry name" value="PEP carboxykinase-like"/>
    <property type="match status" value="1"/>
</dbReference>
<dbReference type="InterPro" id="IPR027597">
    <property type="entry name" value="HprK-rel_B"/>
</dbReference>
<dbReference type="InterPro" id="IPR027417">
    <property type="entry name" value="P-loop_NTPase"/>
</dbReference>
<dbReference type="GO" id="GO:0016301">
    <property type="term" value="F:kinase activity"/>
    <property type="evidence" value="ECO:0007669"/>
    <property type="project" value="UniProtKB-KW"/>
</dbReference>
<keyword evidence="1" id="KW-0418">Kinase</keyword>
<dbReference type="Proteomes" id="UP000886251">
    <property type="component" value="Unassembled WGS sequence"/>
</dbReference>
<gene>
    <name evidence="1" type="ORF">ENI96_05120</name>
</gene>
<dbReference type="Gene3D" id="3.40.50.300">
    <property type="entry name" value="P-loop containing nucleotide triphosphate hydrolases"/>
    <property type="match status" value="1"/>
</dbReference>
<name>A0A831W8I5_9GAMM</name>
<sequence length="361" mass="40221">MGMDLATAADLLRGDEPLQRQALHLHLEGAVVRVRSNSAPLLQRLEHYFGHVTGPPAETMIEVIAIDRDPPDPGVAFRDWAREPGKQGRKDAWYDLPGGRLIRKVRTGMLFLQSESVRIAAGPCLEYDNQVINFINAQYMNLLQQRGCIICHASGLVHDGRCLGIAGFSGGGKSTLMLHLLAHDGIAFLTNDRLFICDDHGSPRALGIPKLPRVNPGTIVHDPILQSMIPEPERQRLLRLPEQQLWELEQKYDVMIDELYGPGKIVPSAPLASFLVLNWQRGSAGPLRVERVELAQRRDLLRAIMKSPGPFYQYADGHFQRDDQGFDEAAYLAALEGVTVHEARGGVDFDALTRHCLERIL</sequence>